<evidence type="ECO:0000256" key="1">
    <source>
        <dbReference type="SAM" id="Phobius"/>
    </source>
</evidence>
<proteinExistence type="predicted"/>
<feature type="transmembrane region" description="Helical" evidence="1">
    <location>
        <begin position="151"/>
        <end position="169"/>
    </location>
</feature>
<dbReference type="RefSeq" id="WP_162448613.1">
    <property type="nucleotide sequence ID" value="NZ_WLZY01000001.1"/>
</dbReference>
<feature type="transmembrane region" description="Helical" evidence="1">
    <location>
        <begin position="27"/>
        <end position="47"/>
    </location>
</feature>
<keyword evidence="4" id="KW-1185">Reference proteome</keyword>
<feature type="transmembrane region" description="Helical" evidence="1">
    <location>
        <begin position="67"/>
        <end position="90"/>
    </location>
</feature>
<keyword evidence="3" id="KW-0808">Transferase</keyword>
<name>A0A7K3LY91_9ACTN</name>
<feature type="transmembrane region" description="Helical" evidence="1">
    <location>
        <begin position="229"/>
        <end position="246"/>
    </location>
</feature>
<dbReference type="EMBL" id="WLZY01000001">
    <property type="protein sequence ID" value="NDL55960.1"/>
    <property type="molecule type" value="Genomic_DNA"/>
</dbReference>
<feature type="transmembrane region" description="Helical" evidence="1">
    <location>
        <begin position="313"/>
        <end position="336"/>
    </location>
</feature>
<feature type="transmembrane region" description="Helical" evidence="1">
    <location>
        <begin position="266"/>
        <end position="285"/>
    </location>
</feature>
<organism evidence="3 4">
    <name type="scientific">Phytoactinopolyspora mesophila</name>
    <dbReference type="NCBI Taxonomy" id="2650750"/>
    <lineage>
        <taxon>Bacteria</taxon>
        <taxon>Bacillati</taxon>
        <taxon>Actinomycetota</taxon>
        <taxon>Actinomycetes</taxon>
        <taxon>Jiangellales</taxon>
        <taxon>Jiangellaceae</taxon>
        <taxon>Phytoactinopolyspora</taxon>
    </lineage>
</organism>
<evidence type="ECO:0000259" key="2">
    <source>
        <dbReference type="Pfam" id="PF01757"/>
    </source>
</evidence>
<feature type="transmembrane region" description="Helical" evidence="1">
    <location>
        <begin position="434"/>
        <end position="452"/>
    </location>
</feature>
<keyword evidence="1" id="KW-0812">Transmembrane</keyword>
<feature type="transmembrane region" description="Helical" evidence="1">
    <location>
        <begin position="394"/>
        <end position="414"/>
    </location>
</feature>
<evidence type="ECO:0000313" key="3">
    <source>
        <dbReference type="EMBL" id="NDL55960.1"/>
    </source>
</evidence>
<feature type="domain" description="Acyltransferase 3" evidence="2">
    <location>
        <begin position="25"/>
        <end position="362"/>
    </location>
</feature>
<sequence>MRRAAWAAKAADLDGVTPMDRDRVIDAVRVTSLLVVVVGHWLMAGVTNDGGEVRGTNTLTEIPALQPLTWVFQVMPLFFVAGGFANVTVWRRTVRRGYGYPEFLRNRTIRLLRPVLVFVLIAQSLLGAAWIAGLPADDLDYVASLLGRPLWFLVIYLLVTALAPVMAAWHARAPVMALIVPAGAAAVADVSRLAADGPAYVNFALVWLAVQQLGVWYADGHLTGMSRRALGAVLGLALATLLVLTVPGPYPVSMIGLPGETSNMNPPSVCLMLLAVAQTALIVLVRPRLLRWLGRPGTWAVVVVLGARAMQLYLWHLAALVAVVGLTLLFGVGLPAPGTVAWWLTRPVWLAVLAGVLATLVVPMFRLERFSIAWRAAGAGRRAPERRDVTHSVVVPRLLAPGVALVMAGLFGYATSGLEYFGSAGEGLAGFPVSWLPSTLCLVGGWTLTSAARRSFRGTSRR</sequence>
<dbReference type="InterPro" id="IPR002656">
    <property type="entry name" value="Acyl_transf_3_dom"/>
</dbReference>
<dbReference type="GO" id="GO:0016747">
    <property type="term" value="F:acyltransferase activity, transferring groups other than amino-acyl groups"/>
    <property type="evidence" value="ECO:0007669"/>
    <property type="project" value="InterPro"/>
</dbReference>
<keyword evidence="1" id="KW-1133">Transmembrane helix</keyword>
<evidence type="ECO:0000313" key="4">
    <source>
        <dbReference type="Proteomes" id="UP000460435"/>
    </source>
</evidence>
<dbReference type="AlphaFoldDB" id="A0A7K3LY91"/>
<keyword evidence="3" id="KW-0012">Acyltransferase</keyword>
<comment type="caution">
    <text evidence="3">The sequence shown here is derived from an EMBL/GenBank/DDBJ whole genome shotgun (WGS) entry which is preliminary data.</text>
</comment>
<dbReference type="Proteomes" id="UP000460435">
    <property type="component" value="Unassembled WGS sequence"/>
</dbReference>
<reference evidence="3 4" key="1">
    <citation type="submission" date="2019-11" db="EMBL/GenBank/DDBJ databases">
        <authorList>
            <person name="Li X.-J."/>
            <person name="Feng X.-M."/>
        </authorList>
    </citation>
    <scope>NUCLEOTIDE SEQUENCE [LARGE SCALE GENOMIC DNA]</scope>
    <source>
        <strain evidence="3 4">XMNu-373</strain>
    </source>
</reference>
<feature type="transmembrane region" description="Helical" evidence="1">
    <location>
        <begin position="111"/>
        <end position="131"/>
    </location>
</feature>
<feature type="transmembrane region" description="Helical" evidence="1">
    <location>
        <begin position="348"/>
        <end position="365"/>
    </location>
</feature>
<gene>
    <name evidence="3" type="ORF">F7O44_02625</name>
</gene>
<dbReference type="Pfam" id="PF01757">
    <property type="entry name" value="Acyl_transf_3"/>
    <property type="match status" value="1"/>
</dbReference>
<accession>A0A7K3LY91</accession>
<protein>
    <submittedName>
        <fullName evidence="3">Acyltransferase family protein</fullName>
    </submittedName>
</protein>
<keyword evidence="1" id="KW-0472">Membrane</keyword>